<evidence type="ECO:0000313" key="1">
    <source>
        <dbReference type="EMBL" id="KAL1491656.1"/>
    </source>
</evidence>
<dbReference type="Proteomes" id="UP001566132">
    <property type="component" value="Unassembled WGS sequence"/>
</dbReference>
<dbReference type="InterPro" id="IPR008914">
    <property type="entry name" value="PEBP"/>
</dbReference>
<dbReference type="PANTHER" id="PTHR11362:SF152">
    <property type="entry name" value="ODORANT-BINDING PROTEIN A5-LIKE PROTEIN"/>
    <property type="match status" value="1"/>
</dbReference>
<dbReference type="SUPFAM" id="SSF49777">
    <property type="entry name" value="PEBP-like"/>
    <property type="match status" value="1"/>
</dbReference>
<dbReference type="Pfam" id="PF01161">
    <property type="entry name" value="PBP"/>
    <property type="match status" value="1"/>
</dbReference>
<proteinExistence type="predicted"/>
<dbReference type="EMBL" id="JBDJPC010000009">
    <property type="protein sequence ID" value="KAL1491656.1"/>
    <property type="molecule type" value="Genomic_DNA"/>
</dbReference>
<evidence type="ECO:0000313" key="2">
    <source>
        <dbReference type="Proteomes" id="UP001566132"/>
    </source>
</evidence>
<dbReference type="PANTHER" id="PTHR11362">
    <property type="entry name" value="PHOSPHATIDYLETHANOLAMINE-BINDING PROTEIN"/>
    <property type="match status" value="1"/>
</dbReference>
<gene>
    <name evidence="1" type="ORF">ABEB36_012220</name>
</gene>
<evidence type="ECO:0008006" key="3">
    <source>
        <dbReference type="Google" id="ProtNLM"/>
    </source>
</evidence>
<dbReference type="CDD" id="cd00866">
    <property type="entry name" value="PEBP_euk"/>
    <property type="match status" value="1"/>
</dbReference>
<name>A0ABD1EB95_HYPHA</name>
<protein>
    <recommendedName>
        <fullName evidence="3">Phosphatidylethanolamine-binding protein</fullName>
    </recommendedName>
</protein>
<accession>A0ABD1EB95</accession>
<dbReference type="InterPro" id="IPR035810">
    <property type="entry name" value="PEBP_euk"/>
</dbReference>
<comment type="caution">
    <text evidence="1">The sequence shown here is derived from an EMBL/GenBank/DDBJ whole genome shotgun (WGS) entry which is preliminary data.</text>
</comment>
<organism evidence="1 2">
    <name type="scientific">Hypothenemus hampei</name>
    <name type="common">Coffee berry borer</name>
    <dbReference type="NCBI Taxonomy" id="57062"/>
    <lineage>
        <taxon>Eukaryota</taxon>
        <taxon>Metazoa</taxon>
        <taxon>Ecdysozoa</taxon>
        <taxon>Arthropoda</taxon>
        <taxon>Hexapoda</taxon>
        <taxon>Insecta</taxon>
        <taxon>Pterygota</taxon>
        <taxon>Neoptera</taxon>
        <taxon>Endopterygota</taxon>
        <taxon>Coleoptera</taxon>
        <taxon>Polyphaga</taxon>
        <taxon>Cucujiformia</taxon>
        <taxon>Curculionidae</taxon>
        <taxon>Scolytinae</taxon>
        <taxon>Hypothenemus</taxon>
    </lineage>
</organism>
<dbReference type="Gene3D" id="3.90.280.10">
    <property type="entry name" value="PEBP-like"/>
    <property type="match status" value="1"/>
</dbReference>
<keyword evidence="2" id="KW-1185">Reference proteome</keyword>
<dbReference type="InterPro" id="IPR036610">
    <property type="entry name" value="PEBP-like_sf"/>
</dbReference>
<reference evidence="1 2" key="1">
    <citation type="submission" date="2024-05" db="EMBL/GenBank/DDBJ databases">
        <title>Genetic variation in Jamaican populations of the coffee berry borer (Hypothenemus hampei).</title>
        <authorList>
            <person name="Errbii M."/>
            <person name="Myrie A."/>
        </authorList>
    </citation>
    <scope>NUCLEOTIDE SEQUENCE [LARGE SCALE GENOMIC DNA]</scope>
    <source>
        <strain evidence="1">JA-Hopewell-2020-01-JO</strain>
        <tissue evidence="1">Whole body</tissue>
    </source>
</reference>
<sequence length="217" mass="24881">MSKIYYLCQFHVFYIRGGVFSVCFIISRTPDINFPYVYNKMSLEVNVKKNFEAESVVSDCLNTAPNGLISVVYPNNKQVLFNVLTPTDVRPHPEVSWDADPNCLYTLCMIDPDAPSRANPTFREILHWLVVNLKGSDLKTGQVLTPYRGSGPRKNTGLHRYIFLVFQQKGSITVTEQQLETERKSFNIRNFAQKYELGDPIAGNFYQAEWDPTVPER</sequence>
<dbReference type="AlphaFoldDB" id="A0ABD1EB95"/>